<dbReference type="Pfam" id="PF22124">
    <property type="entry name" value="Glyco_hydro_95_cat"/>
    <property type="match status" value="1"/>
</dbReference>
<dbReference type="Pfam" id="PF14498">
    <property type="entry name" value="Glyco_hyd_65N_2"/>
    <property type="match status" value="1"/>
</dbReference>
<evidence type="ECO:0000259" key="2">
    <source>
        <dbReference type="Pfam" id="PF14498"/>
    </source>
</evidence>
<dbReference type="AlphaFoldDB" id="A0A2S4A1N8"/>
<feature type="domain" description="Glycosyl hydrolase family 95 catalytic" evidence="4">
    <location>
        <begin position="310"/>
        <end position="727"/>
    </location>
</feature>
<organism evidence="5 6">
    <name type="scientific">Arthrobacter glacialis</name>
    <dbReference type="NCBI Taxonomy" id="1664"/>
    <lineage>
        <taxon>Bacteria</taxon>
        <taxon>Bacillati</taxon>
        <taxon>Actinomycetota</taxon>
        <taxon>Actinomycetes</taxon>
        <taxon>Micrococcales</taxon>
        <taxon>Micrococcaceae</taxon>
        <taxon>Arthrobacter</taxon>
    </lineage>
</organism>
<feature type="domain" description="Glycosyl hydrolase family 95 N-terminal" evidence="2">
    <location>
        <begin position="22"/>
        <end position="279"/>
    </location>
</feature>
<dbReference type="SUPFAM" id="SSF48208">
    <property type="entry name" value="Six-hairpin glycosidases"/>
    <property type="match status" value="1"/>
</dbReference>
<dbReference type="InterPro" id="IPR012341">
    <property type="entry name" value="6hp_glycosidase-like_sf"/>
</dbReference>
<dbReference type="InterPro" id="IPR054363">
    <property type="entry name" value="GH95_cat"/>
</dbReference>
<name>A0A2S4A1N8_ARTGL</name>
<evidence type="ECO:0000259" key="3">
    <source>
        <dbReference type="Pfam" id="PF21307"/>
    </source>
</evidence>
<evidence type="ECO:0000313" key="6">
    <source>
        <dbReference type="Proteomes" id="UP000237061"/>
    </source>
</evidence>
<proteinExistence type="predicted"/>
<dbReference type="EMBL" id="PPXC01000001">
    <property type="protein sequence ID" value="POH75416.1"/>
    <property type="molecule type" value="Genomic_DNA"/>
</dbReference>
<dbReference type="InterPro" id="IPR008928">
    <property type="entry name" value="6-hairpin_glycosidase_sf"/>
</dbReference>
<reference evidence="5 6" key="1">
    <citation type="submission" date="2018-01" db="EMBL/GenBank/DDBJ databases">
        <title>Arthrobacter sp. nov., from glaciers in China.</title>
        <authorList>
            <person name="Liu Q."/>
            <person name="Xin Y.-H."/>
        </authorList>
    </citation>
    <scope>NUCLEOTIDE SEQUENCE [LARGE SCALE GENOMIC DNA]</scope>
    <source>
        <strain evidence="5 6">HLT2-12-2</strain>
    </source>
</reference>
<gene>
    <name evidence="5" type="ORF">CVS27_02175</name>
</gene>
<evidence type="ECO:0000256" key="1">
    <source>
        <dbReference type="SAM" id="MobiDB-lite"/>
    </source>
</evidence>
<dbReference type="InterPro" id="IPR016518">
    <property type="entry name" value="Alpha-L-fucosidase"/>
</dbReference>
<dbReference type="Pfam" id="PF21307">
    <property type="entry name" value="Glyco_hydro_95_C"/>
    <property type="match status" value="1"/>
</dbReference>
<sequence length="830" mass="89215">MTIAAEGANDGKEVRKNPEKLLSFRKPAEQWLHALPLGNGSLGAMVHGGVQRERIALNLDTFWSGGPRNHNVSGGPDILRAMRGLIFDGNADPSGVDALARQMQGPATESFQPLGDLIIEQLDAMADETSHVYSRELDLSTAVATTHFASQQGGFSREAFCSHADNVLVVRQVSTIKGGLNLRVTLHSVHKSVAAPDGGRSPRPLEQTMGLSGRAPDSIPGMGSDVDAGVSYSQQQGMLFDLAALVTADQGEVSLCADGSVEVRGATTVSILLSAADSYIGWSSAPHERLDDLRASNLAILAAAAELDHEALLVRHRDDNSKLFNRVELDLGGTASENAPPTDERLVGLRAGSTDAGLAELLFNFGRYLLIASSRPGTKPANLQGIWNADVRPPWRSNWTANINVQMNYWAAETTGLAECHEPLLEFIAELAESGSHTATELYGAGGWTSHHNLDIWGTTWPVGGGDGKPRWSMWPLSAAWLCRHLVDHNDFSPDPAFRRRAWPVIRGAAEFLLDFLVTDPRPTAAPGALVTAPSTSPEASFIGPDGQVMSLGVMTTMDNWLIRELFGSCLRLAATDAQCAALATEGFSSRLAEALDRLPDIGLLEGGGINEWESKYQDEDPGHRHLSHLYGLYPSNLVDLHQTPRMAEEARLALERRLKSGGGGTGWSQAWVACLWARLGDGSAALRSINSLLSDSVADNLLDLHPPRIFQIDGNFGVAAAMAEMLLQSHSGEVKILPALPPEWPRGSVRGLRARNGLVAAIGWADGVVSFVELEGRPLQVVRLRLPTLSAQALNMDVVHTIQIPESGKYRLNPCRPAATALNHEALAH</sequence>
<dbReference type="PANTHER" id="PTHR31084">
    <property type="entry name" value="ALPHA-L-FUCOSIDASE 2"/>
    <property type="match status" value="1"/>
</dbReference>
<dbReference type="Proteomes" id="UP000237061">
    <property type="component" value="Unassembled WGS sequence"/>
</dbReference>
<dbReference type="InterPro" id="IPR027414">
    <property type="entry name" value="GH95_N_dom"/>
</dbReference>
<dbReference type="InterPro" id="IPR049053">
    <property type="entry name" value="AFCA-like_C"/>
</dbReference>
<keyword evidence="6" id="KW-1185">Reference proteome</keyword>
<feature type="region of interest" description="Disordered" evidence="1">
    <location>
        <begin position="193"/>
        <end position="220"/>
    </location>
</feature>
<dbReference type="GO" id="GO:0004560">
    <property type="term" value="F:alpha-L-fucosidase activity"/>
    <property type="evidence" value="ECO:0007669"/>
    <property type="project" value="InterPro"/>
</dbReference>
<accession>A0A2S4A1N8</accession>
<evidence type="ECO:0000313" key="5">
    <source>
        <dbReference type="EMBL" id="POH75416.1"/>
    </source>
</evidence>
<evidence type="ECO:0000259" key="4">
    <source>
        <dbReference type="Pfam" id="PF22124"/>
    </source>
</evidence>
<dbReference type="GO" id="GO:0005975">
    <property type="term" value="P:carbohydrate metabolic process"/>
    <property type="evidence" value="ECO:0007669"/>
    <property type="project" value="InterPro"/>
</dbReference>
<dbReference type="PIRSF" id="PIRSF007663">
    <property type="entry name" value="UCP007663"/>
    <property type="match status" value="1"/>
</dbReference>
<comment type="caution">
    <text evidence="5">The sequence shown here is derived from an EMBL/GenBank/DDBJ whole genome shotgun (WGS) entry which is preliminary data.</text>
</comment>
<feature type="domain" description="Alpha fucosidase A-like C-terminal" evidence="3">
    <location>
        <begin position="729"/>
        <end position="789"/>
    </location>
</feature>
<dbReference type="RefSeq" id="WP_103464073.1">
    <property type="nucleotide sequence ID" value="NZ_PPXC01000001.1"/>
</dbReference>
<protein>
    <submittedName>
        <fullName evidence="5">Uncharacterized protein</fullName>
    </submittedName>
</protein>
<dbReference type="PANTHER" id="PTHR31084:SF0">
    <property type="entry name" value="ALPHA-L-FUCOSIDASE 2"/>
    <property type="match status" value="1"/>
</dbReference>
<dbReference type="Gene3D" id="1.50.10.10">
    <property type="match status" value="1"/>
</dbReference>